<dbReference type="EC" id="1.14.14.1" evidence="5"/>
<evidence type="ECO:0000256" key="10">
    <source>
        <dbReference type="ARBA" id="ARBA00023002"/>
    </source>
</evidence>
<reference evidence="16" key="2">
    <citation type="submission" date="2025-08" db="UniProtKB">
        <authorList>
            <consortium name="Ensembl"/>
        </authorList>
    </citation>
    <scope>IDENTIFICATION</scope>
</reference>
<keyword evidence="11" id="KW-0408">Iron</keyword>
<dbReference type="PROSITE" id="PS00086">
    <property type="entry name" value="CYTOCHROME_P450"/>
    <property type="match status" value="1"/>
</dbReference>
<keyword evidence="7" id="KW-0479">Metal-binding</keyword>
<dbReference type="Pfam" id="PF00067">
    <property type="entry name" value="p450"/>
    <property type="match status" value="1"/>
</dbReference>
<dbReference type="PANTHER" id="PTHR24300">
    <property type="entry name" value="CYTOCHROME P450 508A4-RELATED"/>
    <property type="match status" value="1"/>
</dbReference>
<evidence type="ECO:0000256" key="14">
    <source>
        <dbReference type="ARBA" id="ARBA00037347"/>
    </source>
</evidence>
<comment type="cofactor">
    <cofactor evidence="1">
        <name>heme</name>
        <dbReference type="ChEBI" id="CHEBI:30413"/>
    </cofactor>
</comment>
<evidence type="ECO:0000256" key="4">
    <source>
        <dbReference type="ARBA" id="ARBA00010617"/>
    </source>
</evidence>
<dbReference type="PRINTS" id="PR00385">
    <property type="entry name" value="P450"/>
</dbReference>
<evidence type="ECO:0000256" key="12">
    <source>
        <dbReference type="ARBA" id="ARBA00023033"/>
    </source>
</evidence>
<protein>
    <recommendedName>
        <fullName evidence="5">unspecific monooxygenase</fullName>
        <ecNumber evidence="5">1.14.14.1</ecNumber>
    </recommendedName>
</protein>
<dbReference type="InterPro" id="IPR050182">
    <property type="entry name" value="Cytochrome_P450_fam2"/>
</dbReference>
<dbReference type="GO" id="GO:0019373">
    <property type="term" value="P:epoxygenase P450 pathway"/>
    <property type="evidence" value="ECO:0007669"/>
    <property type="project" value="TreeGrafter"/>
</dbReference>
<dbReference type="InterPro" id="IPR002401">
    <property type="entry name" value="Cyt_P450_E_grp-I"/>
</dbReference>
<evidence type="ECO:0000256" key="13">
    <source>
        <dbReference type="ARBA" id="ARBA00023136"/>
    </source>
</evidence>
<comment type="function">
    <text evidence="14">Cytochromes P450 are a group of heme-thiolate monooxygenases. In liver microsomes, this enzyme is involved in an NADPH-dependent electron transport pathway. It oxidizes a variety of structurally unrelated compounds, including steroids, fatty acids, and xenobiotics.</text>
</comment>
<keyword evidence="6" id="KW-0349">Heme</keyword>
<evidence type="ECO:0000313" key="17">
    <source>
        <dbReference type="Proteomes" id="UP000694405"/>
    </source>
</evidence>
<keyword evidence="8" id="KW-0256">Endoplasmic reticulum</keyword>
<dbReference type="Ensembl" id="ENSMUNT00000020695.2">
    <property type="protein sequence ID" value="ENSMUNP00000018009.2"/>
    <property type="gene ID" value="ENSMUNG00000013800.2"/>
</dbReference>
<dbReference type="FunFam" id="1.10.630.10:FF:000001">
    <property type="entry name" value="Cytochrome P450, family 2"/>
    <property type="match status" value="2"/>
</dbReference>
<keyword evidence="9" id="KW-0492">Microsome</keyword>
<organism evidence="16 17">
    <name type="scientific">Melopsittacus undulatus</name>
    <name type="common">Budgerigar</name>
    <name type="synonym">Psittacus undulatus</name>
    <dbReference type="NCBI Taxonomy" id="13146"/>
    <lineage>
        <taxon>Eukaryota</taxon>
        <taxon>Metazoa</taxon>
        <taxon>Chordata</taxon>
        <taxon>Craniata</taxon>
        <taxon>Vertebrata</taxon>
        <taxon>Euteleostomi</taxon>
        <taxon>Archelosauria</taxon>
        <taxon>Archosauria</taxon>
        <taxon>Dinosauria</taxon>
        <taxon>Saurischia</taxon>
        <taxon>Theropoda</taxon>
        <taxon>Coelurosauria</taxon>
        <taxon>Aves</taxon>
        <taxon>Neognathae</taxon>
        <taxon>Neoaves</taxon>
        <taxon>Telluraves</taxon>
        <taxon>Australaves</taxon>
        <taxon>Psittaciformes</taxon>
        <taxon>Psittaculidae</taxon>
        <taxon>Melopsittacus</taxon>
    </lineage>
</organism>
<dbReference type="SUPFAM" id="SSF48264">
    <property type="entry name" value="Cytochrome P450"/>
    <property type="match status" value="2"/>
</dbReference>
<comment type="subcellular location">
    <subcellularLocation>
        <location evidence="3">Endoplasmic reticulum membrane</location>
        <topology evidence="3">Peripheral membrane protein</topology>
    </subcellularLocation>
    <subcellularLocation>
        <location evidence="2">Microsome membrane</location>
        <topology evidence="2">Peripheral membrane protein</topology>
    </subcellularLocation>
</comment>
<dbReference type="CDD" id="cd20665">
    <property type="entry name" value="CYP2C-like"/>
    <property type="match status" value="1"/>
</dbReference>
<dbReference type="PANTHER" id="PTHR24300:SF356">
    <property type="entry name" value="CYTOCHROME P450 2E1"/>
    <property type="match status" value="1"/>
</dbReference>
<dbReference type="GO" id="GO:0005789">
    <property type="term" value="C:endoplasmic reticulum membrane"/>
    <property type="evidence" value="ECO:0007669"/>
    <property type="project" value="UniProtKB-SubCell"/>
</dbReference>
<comment type="catalytic activity">
    <reaction evidence="15">
        <text>an organic molecule + reduced [NADPH--hemoprotein reductase] + O2 = an alcohol + oxidized [NADPH--hemoprotein reductase] + H2O + H(+)</text>
        <dbReference type="Rhea" id="RHEA:17149"/>
        <dbReference type="Rhea" id="RHEA-COMP:11964"/>
        <dbReference type="Rhea" id="RHEA-COMP:11965"/>
        <dbReference type="ChEBI" id="CHEBI:15377"/>
        <dbReference type="ChEBI" id="CHEBI:15378"/>
        <dbReference type="ChEBI" id="CHEBI:15379"/>
        <dbReference type="ChEBI" id="CHEBI:30879"/>
        <dbReference type="ChEBI" id="CHEBI:57618"/>
        <dbReference type="ChEBI" id="CHEBI:58210"/>
        <dbReference type="ChEBI" id="CHEBI:142491"/>
        <dbReference type="EC" id="1.14.14.1"/>
    </reaction>
</comment>
<reference evidence="16" key="1">
    <citation type="submission" date="2020-03" db="EMBL/GenBank/DDBJ databases">
        <title>Melopsittacus undulatus (budgerigar) genome, bMelUnd1, maternal haplotype with Z.</title>
        <authorList>
            <person name="Gedman G."/>
            <person name="Mountcastle J."/>
            <person name="Haase B."/>
            <person name="Formenti G."/>
            <person name="Wright T."/>
            <person name="Apodaca J."/>
            <person name="Pelan S."/>
            <person name="Chow W."/>
            <person name="Rhie A."/>
            <person name="Howe K."/>
            <person name="Fedrigo O."/>
            <person name="Jarvis E.D."/>
        </authorList>
    </citation>
    <scope>NUCLEOTIDE SEQUENCE [LARGE SCALE GENOMIC DNA]</scope>
</reference>
<keyword evidence="12" id="KW-0503">Monooxygenase</keyword>
<dbReference type="InterPro" id="IPR017972">
    <property type="entry name" value="Cyt_P450_CS"/>
</dbReference>
<dbReference type="PRINTS" id="PR00463">
    <property type="entry name" value="EP450I"/>
</dbReference>
<dbReference type="Gene3D" id="1.10.630.10">
    <property type="entry name" value="Cytochrome P450"/>
    <property type="match status" value="2"/>
</dbReference>
<evidence type="ECO:0000256" key="8">
    <source>
        <dbReference type="ARBA" id="ARBA00022824"/>
    </source>
</evidence>
<proteinExistence type="inferred from homology"/>
<evidence type="ECO:0000256" key="1">
    <source>
        <dbReference type="ARBA" id="ARBA00001971"/>
    </source>
</evidence>
<dbReference type="InterPro" id="IPR036396">
    <property type="entry name" value="Cyt_P450_sf"/>
</dbReference>
<keyword evidence="10" id="KW-0560">Oxidoreductase</keyword>
<name>A0A8C6JX84_MELUD</name>
<evidence type="ECO:0000256" key="6">
    <source>
        <dbReference type="ARBA" id="ARBA00022617"/>
    </source>
</evidence>
<accession>A0A8C6JX84</accession>
<dbReference type="AlphaFoldDB" id="A0A8C6JX84"/>
<dbReference type="Proteomes" id="UP000694405">
    <property type="component" value="Chromosome 4"/>
</dbReference>
<accession>A0A8V5FX81</accession>
<dbReference type="GO" id="GO:0005506">
    <property type="term" value="F:iron ion binding"/>
    <property type="evidence" value="ECO:0007669"/>
    <property type="project" value="InterPro"/>
</dbReference>
<dbReference type="InterPro" id="IPR001128">
    <property type="entry name" value="Cyt_P450"/>
</dbReference>
<dbReference type="GO" id="GO:0008392">
    <property type="term" value="F:arachidonate epoxygenase activity"/>
    <property type="evidence" value="ECO:0007669"/>
    <property type="project" value="TreeGrafter"/>
</dbReference>
<reference evidence="16" key="3">
    <citation type="submission" date="2025-09" db="UniProtKB">
        <authorList>
            <consortium name="Ensembl"/>
        </authorList>
    </citation>
    <scope>IDENTIFICATION</scope>
</reference>
<evidence type="ECO:0000256" key="3">
    <source>
        <dbReference type="ARBA" id="ARBA00004406"/>
    </source>
</evidence>
<comment type="similarity">
    <text evidence="4">Belongs to the cytochrome P450 family.</text>
</comment>
<evidence type="ECO:0000313" key="16">
    <source>
        <dbReference type="Ensembl" id="ENSMUNP00000018009.2"/>
    </source>
</evidence>
<sequence>MELLGMTTIFLLICISCLLLIATWRNISQNGKQPPGPFALPIAGNILQLNPKNLPESLRKLSENYGPVFTIHLGPQKMVVLYGYDVVKEALIDQADDFSGRGILPLFRRLFKGTGILTSNGETWKQLRRFALTTLRDFGMGKRSIEERIQEETNFLVERIRNTHEKPFNPGEFLTHAVSNIICSIVFGDRFDYEDKKFLTLINLEDFILSTLIGICFSIILFLQLYNFFPTLMDFLPGPHQKMLKNVHEVDKFILEIVAKHQETWDSGCPRDFIDAFLNKMHQEEGNGHSVFTIESLTRSTLDLFLAGTGTTSTTLRHALLILHKYPKIQEKVQKEIDHVIGRDRSPCMADRSQMPYTDAVIHEVQRFIDLVPLNVPHTVIKDTKFRNYFIPKLSEKYGPVFTVHLGPQKIVVLYGYDVVKEALIDQADDFSGRGSLPFVKRILKSTGILTSNGEIWKQLRRFALTTLRDFGMGKRSIEERIQEEAHFLVERIRNTHEKPFNPGRFLTHAVSNIICSIVFGDRFDYEDKKFLTLINMLEENNKYQGAIQTQVCTLYNFFPTLMDFLPGPHKNIFKNIDEIDKFILEIIAKHQETWDPGCPRDFIDAFLNKMHQEEGNGHSVFTIESLTRSTVDLFLAGTGTTSTTLRHALLILHKYPKIQEKVQKEIDHVIGRDRSPCMADRSQMPYTDAVIHEVQRFIDFLPLNAPHAVIKDTKFRNYFIPKDTMIFPLLTPLLHDSREFPNPEKFDPGHFLNENGTFKKSDFFMPFSAGKRICAGEGLARMELFIFLTSILQNFTLKPVVDHKDIDIAPLITSAANNMPRPYEVSFVPR</sequence>
<evidence type="ECO:0000256" key="11">
    <source>
        <dbReference type="ARBA" id="ARBA00023004"/>
    </source>
</evidence>
<evidence type="ECO:0000256" key="9">
    <source>
        <dbReference type="ARBA" id="ARBA00022848"/>
    </source>
</evidence>
<dbReference type="GO" id="GO:0020037">
    <property type="term" value="F:heme binding"/>
    <property type="evidence" value="ECO:0007669"/>
    <property type="project" value="InterPro"/>
</dbReference>
<dbReference type="GO" id="GO:0016712">
    <property type="term" value="F:oxidoreductase activity, acting on paired donors, with incorporation or reduction of molecular oxygen, reduced flavin or flavoprotein as one donor, and incorporation of one atom of oxygen"/>
    <property type="evidence" value="ECO:0007669"/>
    <property type="project" value="UniProtKB-EC"/>
</dbReference>
<evidence type="ECO:0000256" key="5">
    <source>
        <dbReference type="ARBA" id="ARBA00012109"/>
    </source>
</evidence>
<evidence type="ECO:0000256" key="2">
    <source>
        <dbReference type="ARBA" id="ARBA00004174"/>
    </source>
</evidence>
<keyword evidence="17" id="KW-1185">Reference proteome</keyword>
<dbReference type="GO" id="GO:0006805">
    <property type="term" value="P:xenobiotic metabolic process"/>
    <property type="evidence" value="ECO:0007669"/>
    <property type="project" value="TreeGrafter"/>
</dbReference>
<gene>
    <name evidence="16" type="primary">LOC101876970</name>
</gene>
<evidence type="ECO:0000256" key="7">
    <source>
        <dbReference type="ARBA" id="ARBA00022723"/>
    </source>
</evidence>
<keyword evidence="13" id="KW-0472">Membrane</keyword>
<evidence type="ECO:0000256" key="15">
    <source>
        <dbReference type="ARBA" id="ARBA00047827"/>
    </source>
</evidence>